<dbReference type="EMBL" id="CADCTS010000016">
    <property type="protein sequence ID" value="CAA9285787.1"/>
    <property type="molecule type" value="Genomic_DNA"/>
</dbReference>
<feature type="non-terminal residue" evidence="2">
    <location>
        <position position="1"/>
    </location>
</feature>
<accession>A0A6J4JRS7</accession>
<dbReference type="EC" id="3.5.1.10" evidence="2"/>
<keyword evidence="2" id="KW-0378">Hydrolase</keyword>
<dbReference type="AlphaFoldDB" id="A0A6J4JRS7"/>
<feature type="compositionally biased region" description="Basic residues" evidence="1">
    <location>
        <begin position="227"/>
        <end position="239"/>
    </location>
</feature>
<feature type="compositionally biased region" description="Basic and acidic residues" evidence="1">
    <location>
        <begin position="215"/>
        <end position="226"/>
    </location>
</feature>
<evidence type="ECO:0000256" key="1">
    <source>
        <dbReference type="SAM" id="MobiDB-lite"/>
    </source>
</evidence>
<feature type="compositionally biased region" description="Basic and acidic residues" evidence="1">
    <location>
        <begin position="74"/>
        <end position="85"/>
    </location>
</feature>
<proteinExistence type="predicted"/>
<sequence length="239" mass="26311">APPPVRPAVRPHALLRRRPRSGALRGRVPRGRRREHPVQPAVRGPRDRPVLHARPVRLRRGGPAARRAGARLLRGRDGARHDLHAGRRGHAAADPHPGQQVRPLPQRPAVPAPDGHPQHRDPARGVQPPRLRRPRRLGRHPLRPPAGHPGHQGRGRGGDAAAGRRARRRAGGAGPLHAGADRADQPRAGRSGDQHPPLVPAQLQGREALPPGARPRYEADRRDRPLRQRRPRRGPHHRA</sequence>
<organism evidence="2">
    <name type="scientific">uncultured Friedmanniella sp</name>
    <dbReference type="NCBI Taxonomy" id="335381"/>
    <lineage>
        <taxon>Bacteria</taxon>
        <taxon>Bacillati</taxon>
        <taxon>Actinomycetota</taxon>
        <taxon>Actinomycetes</taxon>
        <taxon>Propionibacteriales</taxon>
        <taxon>Nocardioidaceae</taxon>
        <taxon>Friedmanniella</taxon>
        <taxon>environmental samples</taxon>
    </lineage>
</organism>
<feature type="compositionally biased region" description="Basic residues" evidence="1">
    <location>
        <begin position="130"/>
        <end position="142"/>
    </location>
</feature>
<feature type="non-terminal residue" evidence="2">
    <location>
        <position position="239"/>
    </location>
</feature>
<feature type="compositionally biased region" description="Basic and acidic residues" evidence="1">
    <location>
        <begin position="179"/>
        <end position="193"/>
    </location>
</feature>
<name>A0A6J4JRS7_9ACTN</name>
<protein>
    <submittedName>
        <fullName evidence="2">Formyltetrahydrofolate deformylase</fullName>
        <ecNumber evidence="2">3.5.1.10</ecNumber>
    </submittedName>
</protein>
<gene>
    <name evidence="2" type="ORF">AVDCRST_MAG48-106</name>
</gene>
<dbReference type="GO" id="GO:0008864">
    <property type="term" value="F:formyltetrahydrofolate deformylase activity"/>
    <property type="evidence" value="ECO:0007669"/>
    <property type="project" value="UniProtKB-EC"/>
</dbReference>
<feature type="region of interest" description="Disordered" evidence="1">
    <location>
        <begin position="1"/>
        <end position="239"/>
    </location>
</feature>
<evidence type="ECO:0000313" key="2">
    <source>
        <dbReference type="EMBL" id="CAA9285787.1"/>
    </source>
</evidence>
<feature type="compositionally biased region" description="Low complexity" evidence="1">
    <location>
        <begin position="61"/>
        <end position="72"/>
    </location>
</feature>
<reference evidence="2" key="1">
    <citation type="submission" date="2020-02" db="EMBL/GenBank/DDBJ databases">
        <authorList>
            <person name="Meier V. D."/>
        </authorList>
    </citation>
    <scope>NUCLEOTIDE SEQUENCE</scope>
    <source>
        <strain evidence="2">AVDCRST_MAG48</strain>
    </source>
</reference>